<proteinExistence type="predicted"/>
<organism evidence="1">
    <name type="scientific">Arion vulgaris</name>
    <dbReference type="NCBI Taxonomy" id="1028688"/>
    <lineage>
        <taxon>Eukaryota</taxon>
        <taxon>Metazoa</taxon>
        <taxon>Spiralia</taxon>
        <taxon>Lophotrochozoa</taxon>
        <taxon>Mollusca</taxon>
        <taxon>Gastropoda</taxon>
        <taxon>Heterobranchia</taxon>
        <taxon>Euthyneura</taxon>
        <taxon>Panpulmonata</taxon>
        <taxon>Eupulmonata</taxon>
        <taxon>Stylommatophora</taxon>
        <taxon>Helicina</taxon>
        <taxon>Arionoidea</taxon>
        <taxon>Arionidae</taxon>
        <taxon>Arion</taxon>
    </lineage>
</organism>
<dbReference type="AlphaFoldDB" id="A0A0B7B6D9"/>
<reference evidence="1" key="1">
    <citation type="submission" date="2014-12" db="EMBL/GenBank/DDBJ databases">
        <title>Insight into the proteome of Arion vulgaris.</title>
        <authorList>
            <person name="Aradska J."/>
            <person name="Bulat T."/>
            <person name="Smidak R."/>
            <person name="Sarate P."/>
            <person name="Gangsoo J."/>
            <person name="Sialana F."/>
            <person name="Bilban M."/>
            <person name="Lubec G."/>
        </authorList>
    </citation>
    <scope>NUCLEOTIDE SEQUENCE</scope>
    <source>
        <tissue evidence="1">Skin</tissue>
    </source>
</reference>
<name>A0A0B7B6D9_9EUPU</name>
<dbReference type="EMBL" id="HACG01041016">
    <property type="protein sequence ID" value="CEK87881.1"/>
    <property type="molecule type" value="Transcribed_RNA"/>
</dbReference>
<sequence length="65" mass="7470">KKQTASDIIYLENNFIEDGTADRDVETIIQKVKNKLPNSINLQTFKSKYANSIKKLIKTLFIVLL</sequence>
<accession>A0A0B7B6D9</accession>
<evidence type="ECO:0000313" key="1">
    <source>
        <dbReference type="EMBL" id="CEK87881.1"/>
    </source>
</evidence>
<protein>
    <submittedName>
        <fullName evidence="1">Uncharacterized protein</fullName>
    </submittedName>
</protein>
<gene>
    <name evidence="1" type="primary">ORF161918</name>
</gene>
<feature type="non-terminal residue" evidence="1">
    <location>
        <position position="1"/>
    </location>
</feature>